<organism evidence="1 2">
    <name type="scientific">Aporhodopirellula aestuarii</name>
    <dbReference type="NCBI Taxonomy" id="2950107"/>
    <lineage>
        <taxon>Bacteria</taxon>
        <taxon>Pseudomonadati</taxon>
        <taxon>Planctomycetota</taxon>
        <taxon>Planctomycetia</taxon>
        <taxon>Pirellulales</taxon>
        <taxon>Pirellulaceae</taxon>
        <taxon>Aporhodopirellula</taxon>
    </lineage>
</organism>
<gene>
    <name evidence="1" type="ORF">NB063_29155</name>
</gene>
<protein>
    <submittedName>
        <fullName evidence="1">Uncharacterized protein</fullName>
    </submittedName>
</protein>
<evidence type="ECO:0000313" key="2">
    <source>
        <dbReference type="Proteomes" id="UP001202961"/>
    </source>
</evidence>
<sequence length="369" mass="41258">MQTSRDKLKNQRHCPIVETMEPFRMSFFRPTILFLLSLTYFATAVGADGPKRLLPFQGHLTRPKQGNQDRYEPVPNGTYTVLVSLYTTPEGGQGKVWGPERHADIPVINGLANLLIGSKDAFPSNPDFFAKTVFVGVTIDTDNDPATADLELVPRQQYVPALYAHHAGTANDAKAIDGNSWITIEERFEKLEGSVTELKSSLAKMTTERDAALKAVAELKRDREELLYHTASVLIHPVDRHGILGNRYAYAKYLEFVDDYPTVPFGAQGKRAVAHPKEFFEKAKIGRRFDEHLSGYASRPVDDVKRDKGAFGPGWSDLRGRLSFAYLLPRIKPVVLQNQNAKGWSDILDFTKNAEAIRRWKAGISSDGP</sequence>
<dbReference type="EMBL" id="JAMQBK010000096">
    <property type="protein sequence ID" value="MCM2374711.1"/>
    <property type="molecule type" value="Genomic_DNA"/>
</dbReference>
<keyword evidence="2" id="KW-1185">Reference proteome</keyword>
<dbReference type="Proteomes" id="UP001202961">
    <property type="component" value="Unassembled WGS sequence"/>
</dbReference>
<name>A0ABT0UEQ4_9BACT</name>
<evidence type="ECO:0000313" key="1">
    <source>
        <dbReference type="EMBL" id="MCM2374711.1"/>
    </source>
</evidence>
<accession>A0ABT0UEQ4</accession>
<proteinExistence type="predicted"/>
<comment type="caution">
    <text evidence="1">The sequence shown here is derived from an EMBL/GenBank/DDBJ whole genome shotgun (WGS) entry which is preliminary data.</text>
</comment>
<dbReference type="RefSeq" id="WP_250932761.1">
    <property type="nucleotide sequence ID" value="NZ_JAMQBK010000096.1"/>
</dbReference>
<reference evidence="1 2" key="1">
    <citation type="journal article" date="2022" name="Syst. Appl. Microbiol.">
        <title>Rhodopirellula aestuarii sp. nov., a novel member of the genus Rhodopirellula isolated from brackish sediments collected in the Tagus River estuary, Portugal.</title>
        <authorList>
            <person name="Vitorino I.R."/>
            <person name="Klimek D."/>
            <person name="Calusinska M."/>
            <person name="Lobo-da-Cunha A."/>
            <person name="Vasconcelos V."/>
            <person name="Lage O.M."/>
        </authorList>
    </citation>
    <scope>NUCLEOTIDE SEQUENCE [LARGE SCALE GENOMIC DNA]</scope>
    <source>
        <strain evidence="1 2">ICT_H3.1</strain>
    </source>
</reference>